<dbReference type="PANTHER" id="PTHR36509">
    <property type="entry name" value="BLL3101 PROTEIN"/>
    <property type="match status" value="1"/>
</dbReference>
<dbReference type="InterPro" id="IPR010679">
    <property type="entry name" value="DUF1254"/>
</dbReference>
<name>A0A4Y4E074_CELCE</name>
<comment type="caution">
    <text evidence="3">The sequence shown here is derived from an EMBL/GenBank/DDBJ whole genome shotgun (WGS) entry which is preliminary data.</text>
</comment>
<accession>A0A4Y4E074</accession>
<dbReference type="Pfam" id="PF06863">
    <property type="entry name" value="DUF1254"/>
    <property type="match status" value="1"/>
</dbReference>
<protein>
    <recommendedName>
        <fullName evidence="5">DUF1254 domain-containing protein</fullName>
    </recommendedName>
</protein>
<evidence type="ECO:0008006" key="5">
    <source>
        <dbReference type="Google" id="ProtNLM"/>
    </source>
</evidence>
<dbReference type="Gene3D" id="2.60.40.1610">
    <property type="entry name" value="Domain of unknown function DUF1254"/>
    <property type="match status" value="1"/>
</dbReference>
<dbReference type="SUPFAM" id="SSF160935">
    <property type="entry name" value="VPA0735-like"/>
    <property type="match status" value="1"/>
</dbReference>
<dbReference type="RefSeq" id="WP_141389825.1">
    <property type="nucleotide sequence ID" value="NZ_BJNZ01000014.1"/>
</dbReference>
<sequence length="417" mass="45283">MPEISDDELVDAYEYLLARFLVLRQEHQDVEVDGLGYNTIKYNPVGSAEFVNPNLDVAYLEAWIAVDGEHAVLLEVPDARGRYFTVQLLDGWGEVVANINDRIVPEHPFGTVAFVLEGTDPEIPDGALRVELPAAKAKVLARVELQDTPDQAVALQRAFRIHAPDGIRVEPAHPVPDFTNAQLLGAEIFTEAAGVLATYPDSMPSAPRHQAAVARIADLIASEPGGRARVDETIRTKAVPHFFAGAQQFGTHRDGWSVSYAVGRFGDDVFARAVIDYGGLWANVPEEAIYYIGQTDSAGNMLDGSSAYEIRFPAHALPGDVVDGFWSLTLYSVPDYRVVPNALNRYGLASRMPLEPNDDGSLSLWLAPELPGGAPQANWLPTPPGAGFSLNLRMYVSDQAVTSGGWFPAPINKHTNG</sequence>
<dbReference type="Proteomes" id="UP000316659">
    <property type="component" value="Unassembled WGS sequence"/>
</dbReference>
<evidence type="ECO:0000313" key="3">
    <source>
        <dbReference type="EMBL" id="GED10357.1"/>
    </source>
</evidence>
<feature type="domain" description="DUF1254" evidence="2">
    <location>
        <begin position="45"/>
        <end position="161"/>
    </location>
</feature>
<reference evidence="3 4" key="1">
    <citation type="submission" date="2019-06" db="EMBL/GenBank/DDBJ databases">
        <title>Whole genome shotgun sequence of Cellulosimicrobium cellulans NBRC 15516.</title>
        <authorList>
            <person name="Hosoyama A."/>
            <person name="Uohara A."/>
            <person name="Ohji S."/>
            <person name="Ichikawa N."/>
        </authorList>
    </citation>
    <scope>NUCLEOTIDE SEQUENCE [LARGE SCALE GENOMIC DNA]</scope>
    <source>
        <strain evidence="3 4">NBRC 15516</strain>
    </source>
</reference>
<gene>
    <name evidence="3" type="ORF">CCE02nite_23560</name>
</gene>
<proteinExistence type="predicted"/>
<evidence type="ECO:0000259" key="2">
    <source>
        <dbReference type="Pfam" id="PF06863"/>
    </source>
</evidence>
<feature type="domain" description="DUF1214" evidence="1">
    <location>
        <begin position="287"/>
        <end position="397"/>
    </location>
</feature>
<dbReference type="AlphaFoldDB" id="A0A4Y4E074"/>
<dbReference type="Gene3D" id="2.60.120.600">
    <property type="entry name" value="Domain of unknown function DUF1214, C-terminal domain"/>
    <property type="match status" value="1"/>
</dbReference>
<dbReference type="EMBL" id="BJNZ01000014">
    <property type="protein sequence ID" value="GED10357.1"/>
    <property type="molecule type" value="Genomic_DNA"/>
</dbReference>
<dbReference type="InterPro" id="IPR037050">
    <property type="entry name" value="DUF1254_sf"/>
</dbReference>
<dbReference type="InterPro" id="IPR010621">
    <property type="entry name" value="DUF1214"/>
</dbReference>
<evidence type="ECO:0000259" key="1">
    <source>
        <dbReference type="Pfam" id="PF06742"/>
    </source>
</evidence>
<dbReference type="Pfam" id="PF06742">
    <property type="entry name" value="DUF1214"/>
    <property type="match status" value="1"/>
</dbReference>
<organism evidence="3 4">
    <name type="scientific">Cellulosimicrobium cellulans</name>
    <name type="common">Arthrobacter luteus</name>
    <dbReference type="NCBI Taxonomy" id="1710"/>
    <lineage>
        <taxon>Bacteria</taxon>
        <taxon>Bacillati</taxon>
        <taxon>Actinomycetota</taxon>
        <taxon>Actinomycetes</taxon>
        <taxon>Micrococcales</taxon>
        <taxon>Promicromonosporaceae</taxon>
        <taxon>Cellulosimicrobium</taxon>
    </lineage>
</organism>
<dbReference type="InterPro" id="IPR037049">
    <property type="entry name" value="DUF1214_C_sf"/>
</dbReference>
<dbReference type="PANTHER" id="PTHR36509:SF2">
    <property type="entry name" value="BLL3101 PROTEIN"/>
    <property type="match status" value="1"/>
</dbReference>
<evidence type="ECO:0000313" key="4">
    <source>
        <dbReference type="Proteomes" id="UP000316659"/>
    </source>
</evidence>